<evidence type="ECO:0000313" key="2">
    <source>
        <dbReference type="EMBL" id="KAJ3100443.1"/>
    </source>
</evidence>
<dbReference type="EMBL" id="JADGJH010002282">
    <property type="protein sequence ID" value="KAJ3100443.1"/>
    <property type="molecule type" value="Genomic_DNA"/>
</dbReference>
<reference evidence="2" key="1">
    <citation type="submission" date="2020-05" db="EMBL/GenBank/DDBJ databases">
        <title>Phylogenomic resolution of chytrid fungi.</title>
        <authorList>
            <person name="Stajich J.E."/>
            <person name="Amses K."/>
            <person name="Simmons R."/>
            <person name="Seto K."/>
            <person name="Myers J."/>
            <person name="Bonds A."/>
            <person name="Quandt C.A."/>
            <person name="Barry K."/>
            <person name="Liu P."/>
            <person name="Grigoriev I."/>
            <person name="Longcore J.E."/>
            <person name="James T.Y."/>
        </authorList>
    </citation>
    <scope>NUCLEOTIDE SEQUENCE</scope>
    <source>
        <strain evidence="2">JEL0513</strain>
    </source>
</reference>
<feature type="compositionally biased region" description="Polar residues" evidence="1">
    <location>
        <begin position="132"/>
        <end position="141"/>
    </location>
</feature>
<feature type="region of interest" description="Disordered" evidence="1">
    <location>
        <begin position="132"/>
        <end position="170"/>
    </location>
</feature>
<gene>
    <name evidence="2" type="ORF">HK100_004714</name>
</gene>
<feature type="compositionally biased region" description="Basic and acidic residues" evidence="1">
    <location>
        <begin position="142"/>
        <end position="170"/>
    </location>
</feature>
<dbReference type="Proteomes" id="UP001211907">
    <property type="component" value="Unassembled WGS sequence"/>
</dbReference>
<sequence length="778" mass="86509">MKKLPADTTDDYEIFNEPISSTLGLDCIPKTLQFGFGIDHETQIVNLFKIKAAEKIEKKSSGECDNDIVQSSKKLISKPQTYENLPRIAFGTRPGTEISVPITLSKKIKRIKTTKSEQSILNASVANSLSVSRTSLQNGTNQDDRDVGEVEDSLKEDKENGQNEKQRQELKSTNLLDIGIAAKKSLIPAISEIKTLSRKQEELPPEKYVEILDNENSYQENTEDVKSSVSFESTEFTVNGSKNLNSINNNIQDESTLDKEIEDFFNRQDNLNGLSFSSCKSADIFAERLPDELPGDLDDDFIAHGDSNIFHTIETLDQMLENPEKFCSTSFPKEISNSIVSGENIVQIEEFPENMVENKQDHIISATLSNEMPQSISKSTISSISEETVYKSEKLINRSSSSSSVGKLSLMDKIIAKSKLQSPSPPPNKLTDNQNSVQSSTIELNLVSPLNKHGLQTNVGGFLNLNNSFRQDALVGESIEILFQRSAEFGRLAAGTKKIGVSASTDSVTLRKINIAAKKPLRSVSAASNRQKSSFEKKNCENFKLTTIISEKEISTPVLEFSEESNSDFQHVGMPELGQSRAVSSENLNLSAIINEDHSFNRQDLDNIVEEKDSIPLIFEESLRCLSIDQAYSKNIDEATKTLETKKHLVNSEQTSEFINSKANCDQKPKAIPSNIVDSYNENFESKSSINLSISPKIQPDCKNLAGTNETDFEKDFFKQTVKSSQVAVAAEGAVNLEEDEDETLELMFDAETNSYYDPKTGKYYEIEDSDTETETIN</sequence>
<evidence type="ECO:0000256" key="1">
    <source>
        <dbReference type="SAM" id="MobiDB-lite"/>
    </source>
</evidence>
<name>A0AAD5SSF9_9FUNG</name>
<accession>A0AAD5SSF9</accession>
<keyword evidence="3" id="KW-1185">Reference proteome</keyword>
<proteinExistence type="predicted"/>
<evidence type="ECO:0000313" key="3">
    <source>
        <dbReference type="Proteomes" id="UP001211907"/>
    </source>
</evidence>
<feature type="region of interest" description="Disordered" evidence="1">
    <location>
        <begin position="418"/>
        <end position="437"/>
    </location>
</feature>
<organism evidence="2 3">
    <name type="scientific">Physocladia obscura</name>
    <dbReference type="NCBI Taxonomy" id="109957"/>
    <lineage>
        <taxon>Eukaryota</taxon>
        <taxon>Fungi</taxon>
        <taxon>Fungi incertae sedis</taxon>
        <taxon>Chytridiomycota</taxon>
        <taxon>Chytridiomycota incertae sedis</taxon>
        <taxon>Chytridiomycetes</taxon>
        <taxon>Chytridiales</taxon>
        <taxon>Chytriomycetaceae</taxon>
        <taxon>Physocladia</taxon>
    </lineage>
</organism>
<comment type="caution">
    <text evidence="2">The sequence shown here is derived from an EMBL/GenBank/DDBJ whole genome shotgun (WGS) entry which is preliminary data.</text>
</comment>
<protein>
    <submittedName>
        <fullName evidence="2">Uncharacterized protein</fullName>
    </submittedName>
</protein>
<dbReference type="AlphaFoldDB" id="A0AAD5SSF9"/>